<dbReference type="GO" id="GO:0006629">
    <property type="term" value="P:lipid metabolic process"/>
    <property type="evidence" value="ECO:0007669"/>
    <property type="project" value="InterPro"/>
</dbReference>
<dbReference type="GO" id="GO:0016717">
    <property type="term" value="F:oxidoreductase activity, acting on paired donors, with oxidation of a pair of donors resulting in the reduction of molecular oxygen to two molecules of water"/>
    <property type="evidence" value="ECO:0007669"/>
    <property type="project" value="InterPro"/>
</dbReference>
<feature type="domain" description="Fatty acid desaturase N-terminal" evidence="8">
    <location>
        <begin position="15"/>
        <end position="57"/>
    </location>
</feature>
<protein>
    <submittedName>
        <fullName evidence="9">Uncharacterized protein</fullName>
    </submittedName>
</protein>
<organism evidence="9 10">
    <name type="scientific">Apatococcus fuscideae</name>
    <dbReference type="NCBI Taxonomy" id="2026836"/>
    <lineage>
        <taxon>Eukaryota</taxon>
        <taxon>Viridiplantae</taxon>
        <taxon>Chlorophyta</taxon>
        <taxon>core chlorophytes</taxon>
        <taxon>Trebouxiophyceae</taxon>
        <taxon>Chlorellales</taxon>
        <taxon>Chlorellaceae</taxon>
        <taxon>Apatococcus</taxon>
    </lineage>
</organism>
<dbReference type="Pfam" id="PF00487">
    <property type="entry name" value="FA_desaturase"/>
    <property type="match status" value="1"/>
</dbReference>
<sequence length="372" mass="42496">MGEGGYAVPGHNRVPATSPENFSLGDLRKAIPVHCFERSAWKSASYLATDVIFMAGLLYATTWLGHPSIPSWVAWGLLWPAYWFWQGAVGTGVWIMSHECGHGAFSPSQAVNDSVGFVFHTLLLVPYYSWKHSHRRHHSNTANVAKDEVFVPKHHEEEHLDFRWTQLAPVRLAKILVTLTLGWPAYLISNASGRPYDRYACHFDPYSPIYSRRERLEIVASDVGIAAVMAGLGYLGHSYGWLALLRLYVIPYMVVNYWLVMITRLQHTHPDLPHYHTSEWDWLRGALSTCDRSYGFLDVVFHHIADTHVAHHLFSKMPFYHAEEATNALKPILGPYYKRDDRNVFVALWQDSSSCIYVAPDVKGEGILWYRK</sequence>
<keyword evidence="10" id="KW-1185">Reference proteome</keyword>
<feature type="domain" description="Fatty acid desaturase" evidence="7">
    <location>
        <begin position="78"/>
        <end position="338"/>
    </location>
</feature>
<comment type="caution">
    <text evidence="9">The sequence shown here is derived from an EMBL/GenBank/DDBJ whole genome shotgun (WGS) entry which is preliminary data.</text>
</comment>
<evidence type="ECO:0000256" key="5">
    <source>
        <dbReference type="ARBA" id="ARBA00023136"/>
    </source>
</evidence>
<accession>A0AAW1SYN4</accession>
<evidence type="ECO:0000313" key="9">
    <source>
        <dbReference type="EMBL" id="KAK9862571.1"/>
    </source>
</evidence>
<evidence type="ECO:0000313" key="10">
    <source>
        <dbReference type="Proteomes" id="UP001485043"/>
    </source>
</evidence>
<gene>
    <name evidence="9" type="ORF">WJX84_003887</name>
</gene>
<dbReference type="PANTHER" id="PTHR32100">
    <property type="entry name" value="OMEGA-6 FATTY ACID DESATURASE, CHLOROPLASTIC"/>
    <property type="match status" value="1"/>
</dbReference>
<dbReference type="Proteomes" id="UP001485043">
    <property type="component" value="Unassembled WGS sequence"/>
</dbReference>
<evidence type="ECO:0000256" key="6">
    <source>
        <dbReference type="SAM" id="Phobius"/>
    </source>
</evidence>
<comment type="similarity">
    <text evidence="3">Belongs to the fatty acid desaturase type 1 family.</text>
</comment>
<keyword evidence="6" id="KW-0812">Transmembrane</keyword>
<dbReference type="InterPro" id="IPR012171">
    <property type="entry name" value="Fatty_acid_desaturase"/>
</dbReference>
<dbReference type="GO" id="GO:0016020">
    <property type="term" value="C:membrane"/>
    <property type="evidence" value="ECO:0007669"/>
    <property type="project" value="UniProtKB-SubCell"/>
</dbReference>
<evidence type="ECO:0000259" key="7">
    <source>
        <dbReference type="Pfam" id="PF00487"/>
    </source>
</evidence>
<evidence type="ECO:0000256" key="1">
    <source>
        <dbReference type="ARBA" id="ARBA00004370"/>
    </source>
</evidence>
<dbReference type="EMBL" id="JALJOV010000586">
    <property type="protein sequence ID" value="KAK9862571.1"/>
    <property type="molecule type" value="Genomic_DNA"/>
</dbReference>
<comment type="pathway">
    <text evidence="2">Lipid metabolism.</text>
</comment>
<feature type="transmembrane region" description="Helical" evidence="6">
    <location>
        <begin position="241"/>
        <end position="260"/>
    </location>
</feature>
<comment type="subcellular location">
    <subcellularLocation>
        <location evidence="1">Membrane</location>
    </subcellularLocation>
</comment>
<dbReference type="InterPro" id="IPR005804">
    <property type="entry name" value="FA_desaturase_dom"/>
</dbReference>
<proteinExistence type="inferred from homology"/>
<name>A0AAW1SYN4_9CHLO</name>
<evidence type="ECO:0000256" key="2">
    <source>
        <dbReference type="ARBA" id="ARBA00005189"/>
    </source>
</evidence>
<evidence type="ECO:0000256" key="4">
    <source>
        <dbReference type="ARBA" id="ARBA00023002"/>
    </source>
</evidence>
<dbReference type="InterPro" id="IPR021863">
    <property type="entry name" value="FAS_N"/>
</dbReference>
<reference evidence="9 10" key="1">
    <citation type="journal article" date="2024" name="Nat. Commun.">
        <title>Phylogenomics reveals the evolutionary origins of lichenization in chlorophyte algae.</title>
        <authorList>
            <person name="Puginier C."/>
            <person name="Libourel C."/>
            <person name="Otte J."/>
            <person name="Skaloud P."/>
            <person name="Haon M."/>
            <person name="Grisel S."/>
            <person name="Petersen M."/>
            <person name="Berrin J.G."/>
            <person name="Delaux P.M."/>
            <person name="Dal Grande F."/>
            <person name="Keller J."/>
        </authorList>
    </citation>
    <scope>NUCLEOTIDE SEQUENCE [LARGE SCALE GENOMIC DNA]</scope>
    <source>
        <strain evidence="9 10">SAG 2523</strain>
    </source>
</reference>
<keyword evidence="6" id="KW-1133">Transmembrane helix</keyword>
<dbReference type="CDD" id="cd03507">
    <property type="entry name" value="Delta12-FADS-like"/>
    <property type="match status" value="1"/>
</dbReference>
<keyword evidence="5 6" id="KW-0472">Membrane</keyword>
<dbReference type="AlphaFoldDB" id="A0AAW1SYN4"/>
<evidence type="ECO:0000259" key="8">
    <source>
        <dbReference type="Pfam" id="PF11960"/>
    </source>
</evidence>
<evidence type="ECO:0000256" key="3">
    <source>
        <dbReference type="ARBA" id="ARBA00009295"/>
    </source>
</evidence>
<keyword evidence="4" id="KW-0560">Oxidoreductase</keyword>
<dbReference type="Pfam" id="PF11960">
    <property type="entry name" value="DUF3474"/>
    <property type="match status" value="1"/>
</dbReference>